<gene>
    <name evidence="2" type="ORF">OGAPHI_004673</name>
</gene>
<dbReference type="PANTHER" id="PTHR48079:SF6">
    <property type="entry name" value="NAD(P)-BINDING DOMAIN-CONTAINING PROTEIN-RELATED"/>
    <property type="match status" value="1"/>
</dbReference>
<feature type="domain" description="NAD(P)-binding" evidence="1">
    <location>
        <begin position="10"/>
        <end position="126"/>
    </location>
</feature>
<dbReference type="SUPFAM" id="SSF51735">
    <property type="entry name" value="NAD(P)-binding Rossmann-fold domains"/>
    <property type="match status" value="1"/>
</dbReference>
<keyword evidence="3" id="KW-1185">Reference proteome</keyword>
<dbReference type="Proteomes" id="UP000769157">
    <property type="component" value="Unassembled WGS sequence"/>
</dbReference>
<dbReference type="OrthoDB" id="10262413at2759"/>
<organism evidence="2 3">
    <name type="scientific">Ogataea philodendri</name>
    <dbReference type="NCBI Taxonomy" id="1378263"/>
    <lineage>
        <taxon>Eukaryota</taxon>
        <taxon>Fungi</taxon>
        <taxon>Dikarya</taxon>
        <taxon>Ascomycota</taxon>
        <taxon>Saccharomycotina</taxon>
        <taxon>Pichiomycetes</taxon>
        <taxon>Pichiales</taxon>
        <taxon>Pichiaceae</taxon>
        <taxon>Ogataea</taxon>
    </lineage>
</organism>
<dbReference type="GeneID" id="70236638"/>
<reference evidence="2" key="1">
    <citation type="journal article" date="2021" name="Open Biol.">
        <title>Shared evolutionary footprints suggest mitochondrial oxidative damage underlies multiple complex I losses in fungi.</title>
        <authorList>
            <person name="Schikora-Tamarit M.A."/>
            <person name="Marcet-Houben M."/>
            <person name="Nosek J."/>
            <person name="Gabaldon T."/>
        </authorList>
    </citation>
    <scope>NUCLEOTIDE SEQUENCE</scope>
    <source>
        <strain evidence="2">CBS6075</strain>
    </source>
</reference>
<dbReference type="Gene3D" id="3.40.50.720">
    <property type="entry name" value="NAD(P)-binding Rossmann-like Domain"/>
    <property type="match status" value="1"/>
</dbReference>
<dbReference type="InterPro" id="IPR036291">
    <property type="entry name" value="NAD(P)-bd_dom_sf"/>
</dbReference>
<evidence type="ECO:0000259" key="1">
    <source>
        <dbReference type="Pfam" id="PF13460"/>
    </source>
</evidence>
<dbReference type="RefSeq" id="XP_046060239.1">
    <property type="nucleotide sequence ID" value="XM_046205776.1"/>
</dbReference>
<protein>
    <recommendedName>
        <fullName evidence="1">NAD(P)-binding domain-containing protein</fullName>
    </recommendedName>
</protein>
<dbReference type="PANTHER" id="PTHR48079">
    <property type="entry name" value="PROTEIN YEEZ"/>
    <property type="match status" value="1"/>
</dbReference>
<name>A0A9P8P3D9_9ASCO</name>
<evidence type="ECO:0000313" key="3">
    <source>
        <dbReference type="Proteomes" id="UP000769157"/>
    </source>
</evidence>
<dbReference type="EMBL" id="JAEUBE010000352">
    <property type="protein sequence ID" value="KAH3663959.1"/>
    <property type="molecule type" value="Genomic_DNA"/>
</dbReference>
<dbReference type="GO" id="GO:0004029">
    <property type="term" value="F:aldehyde dehydrogenase (NAD+) activity"/>
    <property type="evidence" value="ECO:0007669"/>
    <property type="project" value="TreeGrafter"/>
</dbReference>
<evidence type="ECO:0000313" key="2">
    <source>
        <dbReference type="EMBL" id="KAH3663959.1"/>
    </source>
</evidence>
<accession>A0A9P8P3D9</accession>
<dbReference type="GO" id="GO:0005737">
    <property type="term" value="C:cytoplasm"/>
    <property type="evidence" value="ECO:0007669"/>
    <property type="project" value="TreeGrafter"/>
</dbReference>
<dbReference type="AlphaFoldDB" id="A0A9P8P3D9"/>
<sequence>MTTTKLFILGATGYIGGEVLHKFLLQYPDAHVIALVRTQAKADLLKQAINGNLETVIGDLNSLDVIEENVAKADIVINAASNNHLPSLEAIKTSLIAKKTRTLFIQTSGAGVIADSTDPTKQNPNKVYSDVKDIDEINSLPDSQPHRLADKLVQTFKESSKVVETAIISPPTIFGVSNGFDHKTSVQIPLLAKAITKVGYSFTVYKGDTYWSHVHISDLGDLYVLIIEKFLKQQDFPSGYKGYYFAAGGTPHSWKDVSVAVSKLLVEKKLISSDKIEQLNPDQVQKVFGLPALFWGSNAKTDADLGKQIGWEPKKSSDKEFWEDIEIEIDYLKKTGYFEGELKSH</sequence>
<proteinExistence type="predicted"/>
<dbReference type="InterPro" id="IPR016040">
    <property type="entry name" value="NAD(P)-bd_dom"/>
</dbReference>
<reference evidence="2" key="2">
    <citation type="submission" date="2021-01" db="EMBL/GenBank/DDBJ databases">
        <authorList>
            <person name="Schikora-Tamarit M.A."/>
        </authorList>
    </citation>
    <scope>NUCLEOTIDE SEQUENCE</scope>
    <source>
        <strain evidence="2">CBS6075</strain>
    </source>
</reference>
<dbReference type="Pfam" id="PF13460">
    <property type="entry name" value="NAD_binding_10"/>
    <property type="match status" value="1"/>
</dbReference>
<dbReference type="InterPro" id="IPR051783">
    <property type="entry name" value="NAD(P)-dependent_oxidoreduct"/>
</dbReference>
<comment type="caution">
    <text evidence="2">The sequence shown here is derived from an EMBL/GenBank/DDBJ whole genome shotgun (WGS) entry which is preliminary data.</text>
</comment>